<dbReference type="Proteomes" id="UP001221413">
    <property type="component" value="Unassembled WGS sequence"/>
</dbReference>
<feature type="region of interest" description="Disordered" evidence="1">
    <location>
        <begin position="1"/>
        <end position="57"/>
    </location>
</feature>
<dbReference type="AlphaFoldDB" id="A0AAD6IWD6"/>
<evidence type="ECO:0000313" key="2">
    <source>
        <dbReference type="EMBL" id="KAJ6258795.1"/>
    </source>
</evidence>
<protein>
    <submittedName>
        <fullName evidence="2">Uncharacterized protein</fullName>
    </submittedName>
</protein>
<gene>
    <name evidence="2" type="ORF">Dda_6849</name>
</gene>
<comment type="caution">
    <text evidence="2">The sequence shown here is derived from an EMBL/GenBank/DDBJ whole genome shotgun (WGS) entry which is preliminary data.</text>
</comment>
<feature type="compositionally biased region" description="Basic and acidic residues" evidence="1">
    <location>
        <begin position="32"/>
        <end position="42"/>
    </location>
</feature>
<dbReference type="EMBL" id="JAQGDS010000008">
    <property type="protein sequence ID" value="KAJ6258795.1"/>
    <property type="molecule type" value="Genomic_DNA"/>
</dbReference>
<sequence>MKHERVDGSLVSRDVWVTPGGPAVRFASQPRDTGEATRRNSAGEDGENEQTRKDGTAATAENAVLAASCRGARRAFFRGQQPAAPSRSIASHRSSGVSFSFSLDQESPSPNFGTGAFHNASRRRFRRLLRSLDLPQDSIFKTTIARSLAIGLPITLAPLPAALSCWPCPAAGPSFPPNLSALGI</sequence>
<organism evidence="2 3">
    <name type="scientific">Drechslerella dactyloides</name>
    <name type="common">Nematode-trapping fungus</name>
    <name type="synonym">Arthrobotrys dactyloides</name>
    <dbReference type="NCBI Taxonomy" id="74499"/>
    <lineage>
        <taxon>Eukaryota</taxon>
        <taxon>Fungi</taxon>
        <taxon>Dikarya</taxon>
        <taxon>Ascomycota</taxon>
        <taxon>Pezizomycotina</taxon>
        <taxon>Orbiliomycetes</taxon>
        <taxon>Orbiliales</taxon>
        <taxon>Orbiliaceae</taxon>
        <taxon>Drechslerella</taxon>
    </lineage>
</organism>
<accession>A0AAD6IWD6</accession>
<reference evidence="2" key="1">
    <citation type="submission" date="2023-01" db="EMBL/GenBank/DDBJ databases">
        <title>The chitinases involved in constricting ring structure development in the nematode-trapping fungus Drechslerella dactyloides.</title>
        <authorList>
            <person name="Wang R."/>
            <person name="Zhang L."/>
            <person name="Tang P."/>
            <person name="Li S."/>
            <person name="Liang L."/>
        </authorList>
    </citation>
    <scope>NUCLEOTIDE SEQUENCE</scope>
    <source>
        <strain evidence="2">YMF1.00031</strain>
    </source>
</reference>
<name>A0AAD6IWD6_DREDA</name>
<proteinExistence type="predicted"/>
<evidence type="ECO:0000313" key="3">
    <source>
        <dbReference type="Proteomes" id="UP001221413"/>
    </source>
</evidence>
<keyword evidence="3" id="KW-1185">Reference proteome</keyword>
<evidence type="ECO:0000256" key="1">
    <source>
        <dbReference type="SAM" id="MobiDB-lite"/>
    </source>
</evidence>